<gene>
    <name evidence="4" type="ordered locus">Aboo_1342</name>
</gene>
<feature type="region of interest" description="Disordered" evidence="1">
    <location>
        <begin position="1"/>
        <end position="25"/>
    </location>
</feature>
<dbReference type="AlphaFoldDB" id="B5ICR8"/>
<feature type="transmembrane region" description="Helical" evidence="2">
    <location>
        <begin position="31"/>
        <end position="51"/>
    </location>
</feature>
<dbReference type="SUPFAM" id="SSF53850">
    <property type="entry name" value="Periplasmic binding protein-like II"/>
    <property type="match status" value="1"/>
</dbReference>
<evidence type="ECO:0000256" key="2">
    <source>
        <dbReference type="SAM" id="Phobius"/>
    </source>
</evidence>
<dbReference type="Gene3D" id="3.10.105.10">
    <property type="entry name" value="Dipeptide-binding Protein, Domain 3"/>
    <property type="match status" value="1"/>
</dbReference>
<dbReference type="PIRSF" id="PIRSF002741">
    <property type="entry name" value="MppA"/>
    <property type="match status" value="1"/>
</dbReference>
<dbReference type="OrthoDB" id="194307at2157"/>
<evidence type="ECO:0000313" key="5">
    <source>
        <dbReference type="Proteomes" id="UP000001400"/>
    </source>
</evidence>
<dbReference type="Proteomes" id="UP000001400">
    <property type="component" value="Chromosome"/>
</dbReference>
<dbReference type="GO" id="GO:1904680">
    <property type="term" value="F:peptide transmembrane transporter activity"/>
    <property type="evidence" value="ECO:0007669"/>
    <property type="project" value="TreeGrafter"/>
</dbReference>
<dbReference type="EMBL" id="CP001941">
    <property type="protein sequence ID" value="ADD09150.1"/>
    <property type="molecule type" value="Genomic_DNA"/>
</dbReference>
<dbReference type="KEGG" id="abi:Aboo_1342"/>
<dbReference type="eggNOG" id="arCOG01534">
    <property type="taxonomic scope" value="Archaea"/>
</dbReference>
<dbReference type="GO" id="GO:0042597">
    <property type="term" value="C:periplasmic space"/>
    <property type="evidence" value="ECO:0007669"/>
    <property type="project" value="UniProtKB-ARBA"/>
</dbReference>
<keyword evidence="2" id="KW-0812">Transmembrane</keyword>
<dbReference type="InterPro" id="IPR000914">
    <property type="entry name" value="SBP_5_dom"/>
</dbReference>
<dbReference type="GO" id="GO:0015833">
    <property type="term" value="P:peptide transport"/>
    <property type="evidence" value="ECO:0007669"/>
    <property type="project" value="TreeGrafter"/>
</dbReference>
<dbReference type="HOGENOM" id="CLU_017028_7_2_2"/>
<dbReference type="InterPro" id="IPR039424">
    <property type="entry name" value="SBP_5"/>
</dbReference>
<dbReference type="STRING" id="439481.Aboo_1342"/>
<reference evidence="4" key="1">
    <citation type="submission" date="2010-02" db="EMBL/GenBank/DDBJ databases">
        <title>Complete sequence of Aciduliprofundum boonei T469.</title>
        <authorList>
            <consortium name="US DOE Joint Genome Institute"/>
            <person name="Lucas S."/>
            <person name="Copeland A."/>
            <person name="Lapidus A."/>
            <person name="Cheng J.-F."/>
            <person name="Bruce D."/>
            <person name="Goodwin L."/>
            <person name="Pitluck S."/>
            <person name="Saunders E."/>
            <person name="Detter J.C."/>
            <person name="Han C."/>
            <person name="Tapia R."/>
            <person name="Land M."/>
            <person name="Hauser L."/>
            <person name="Kyrpides N."/>
            <person name="Mikhailova N."/>
            <person name="Flores G."/>
            <person name="Reysenbach A.-L."/>
            <person name="Woyke T."/>
        </authorList>
    </citation>
    <scope>NUCLEOTIDE SEQUENCE</scope>
    <source>
        <strain evidence="4">T469</strain>
    </source>
</reference>
<dbReference type="GO" id="GO:0043190">
    <property type="term" value="C:ATP-binding cassette (ABC) transporter complex"/>
    <property type="evidence" value="ECO:0007669"/>
    <property type="project" value="InterPro"/>
</dbReference>
<dbReference type="CDD" id="cd08512">
    <property type="entry name" value="PBP2_NikA_DppA_OppA_like_7"/>
    <property type="match status" value="1"/>
</dbReference>
<keyword evidence="2" id="KW-0472">Membrane</keyword>
<dbReference type="GeneID" id="8828304"/>
<sequence>MGDEEKEEIEEVFEEPKSTSKPPKSKSLGKIIAAIVAVIIVIAAIAGVWMMSQHGEENKKPVVAPKVLYVAGTSDVTTWDPSYSYSTEAEYLANIYEPLIWANPPGSGKPFGPALATSWEVSSNGLTWTFHLRHNVTFHNGDTLDAQDVIFSIQRTLTTFYTTYEGAGFLWWPVVDNWKTLHVNITAPDDYTVVFHLTYAIPLDRVAAAIYGAWIFSSKLPEGVNESSLHGWFEQGHDLGSGPYTLSDYQTGKKIVLKGYDKYWGGWNDTQYKEVDIDLTTPQPSTQTQKLQAGEIDIAKATDLSAIDNLKKDPKISVYISPSAYNYIGYINIWAYHPELAKQGLDPYPFTHKEVRQAISYGINYQEVLRAGVLGYGRQAKGPVPYGLWPHTADVDSLLKQYNYDIQKAKDLLAAAGYPSSTTDGKPMAEDGSNAWMILRLNYTAENAVEAAYAPVIQKSLADLGIFVKINALEWKTQWSLARQVPADKPADWLTNETFLKKVFGPKQDIFMILWWPSMADGYDNLNSMFADHSYPPLFNLCYWYNSTYDSLLWQAYIKTSTDPSTAKSLYVKAMNLLIDQAPALFLIDVQSVLSMKSNIGGYTPNLYYPRTIFFYQLYYIGE</sequence>
<feature type="domain" description="Solute-binding protein family 5" evidence="3">
    <location>
        <begin position="113"/>
        <end position="531"/>
    </location>
</feature>
<evidence type="ECO:0000259" key="3">
    <source>
        <dbReference type="Pfam" id="PF00496"/>
    </source>
</evidence>
<proteinExistence type="predicted"/>
<dbReference type="PANTHER" id="PTHR30290">
    <property type="entry name" value="PERIPLASMIC BINDING COMPONENT OF ABC TRANSPORTER"/>
    <property type="match status" value="1"/>
</dbReference>
<dbReference type="RefSeq" id="WP_008083773.1">
    <property type="nucleotide sequence ID" value="NC_013926.1"/>
</dbReference>
<evidence type="ECO:0000313" key="4">
    <source>
        <dbReference type="EMBL" id="ADD09150.1"/>
    </source>
</evidence>
<dbReference type="Gene3D" id="3.40.190.10">
    <property type="entry name" value="Periplasmic binding protein-like II"/>
    <property type="match status" value="1"/>
</dbReference>
<keyword evidence="5" id="KW-1185">Reference proteome</keyword>
<dbReference type="Pfam" id="PF00496">
    <property type="entry name" value="SBP_bac_5"/>
    <property type="match status" value="1"/>
</dbReference>
<protein>
    <submittedName>
        <fullName evidence="4">Extracellular solute-binding protein family 5</fullName>
    </submittedName>
</protein>
<keyword evidence="2" id="KW-1133">Transmembrane helix</keyword>
<feature type="compositionally biased region" description="Acidic residues" evidence="1">
    <location>
        <begin position="1"/>
        <end position="13"/>
    </location>
</feature>
<accession>B5ICR8</accession>
<dbReference type="InterPro" id="IPR030678">
    <property type="entry name" value="Peptide/Ni-bd"/>
</dbReference>
<organism evidence="4 5">
    <name type="scientific">Aciduliprofundum boonei (strain DSM 19572 / T469)</name>
    <dbReference type="NCBI Taxonomy" id="439481"/>
    <lineage>
        <taxon>Archaea</taxon>
        <taxon>Methanobacteriati</taxon>
        <taxon>Thermoplasmatota</taxon>
        <taxon>DHVE2 group</taxon>
        <taxon>Candidatus Aciduliprofundum</taxon>
    </lineage>
</organism>
<evidence type="ECO:0000256" key="1">
    <source>
        <dbReference type="SAM" id="MobiDB-lite"/>
    </source>
</evidence>
<name>B5ICR8_ACIB4</name>